<dbReference type="EMBL" id="JBHRVV010000001">
    <property type="protein sequence ID" value="MFC3457381.1"/>
    <property type="molecule type" value="Genomic_DNA"/>
</dbReference>
<feature type="compositionally biased region" description="Basic and acidic residues" evidence="1">
    <location>
        <begin position="398"/>
        <end position="413"/>
    </location>
</feature>
<dbReference type="InterPro" id="IPR005151">
    <property type="entry name" value="Tail-specific_protease"/>
</dbReference>
<dbReference type="Pfam" id="PF03572">
    <property type="entry name" value="Peptidase_S41"/>
    <property type="match status" value="1"/>
</dbReference>
<protein>
    <submittedName>
        <fullName evidence="4">S41 family peptidase</fullName>
    </submittedName>
</protein>
<dbReference type="RefSeq" id="WP_379733646.1">
    <property type="nucleotide sequence ID" value="NZ_JBHRVV010000001.1"/>
</dbReference>
<keyword evidence="2" id="KW-0732">Signal</keyword>
<accession>A0ABV7PIL1</accession>
<gene>
    <name evidence="4" type="ORF">ACFOPH_03880</name>
</gene>
<evidence type="ECO:0000313" key="5">
    <source>
        <dbReference type="Proteomes" id="UP001595665"/>
    </source>
</evidence>
<dbReference type="Proteomes" id="UP001595665">
    <property type="component" value="Unassembled WGS sequence"/>
</dbReference>
<keyword evidence="5" id="KW-1185">Reference proteome</keyword>
<evidence type="ECO:0000256" key="1">
    <source>
        <dbReference type="SAM" id="MobiDB-lite"/>
    </source>
</evidence>
<feature type="signal peptide" evidence="2">
    <location>
        <begin position="1"/>
        <end position="21"/>
    </location>
</feature>
<dbReference type="Gene3D" id="3.90.226.10">
    <property type="entry name" value="2-enoyl-CoA Hydratase, Chain A, domain 1"/>
    <property type="match status" value="1"/>
</dbReference>
<dbReference type="SUPFAM" id="SSF52096">
    <property type="entry name" value="ClpP/crotonase"/>
    <property type="match status" value="1"/>
</dbReference>
<evidence type="ECO:0000259" key="3">
    <source>
        <dbReference type="Pfam" id="PF03572"/>
    </source>
</evidence>
<evidence type="ECO:0000313" key="4">
    <source>
        <dbReference type="EMBL" id="MFC3457381.1"/>
    </source>
</evidence>
<feature type="region of interest" description="Disordered" evidence="1">
    <location>
        <begin position="393"/>
        <end position="417"/>
    </location>
</feature>
<organism evidence="4 5">
    <name type="scientific">Massilia haematophila</name>
    <dbReference type="NCBI Taxonomy" id="457923"/>
    <lineage>
        <taxon>Bacteria</taxon>
        <taxon>Pseudomonadati</taxon>
        <taxon>Pseudomonadota</taxon>
        <taxon>Betaproteobacteria</taxon>
        <taxon>Burkholderiales</taxon>
        <taxon>Oxalobacteraceae</taxon>
        <taxon>Telluria group</taxon>
        <taxon>Massilia</taxon>
    </lineage>
</organism>
<proteinExistence type="predicted"/>
<sequence length="522" mass="56922">MKRLLLSLTLAWTSLAPPPAAATATATATATAAAAAAAAAPAESAPALPATPAQWRAAALRDVEAAYRVTLANHAGARDPHNPAFLDHLAAARAHGLGLASRVGDGPGYVATLLAFSNRIRDGHAGAYPTFSFGAVRPTQWPGFVAAWRNDLFVHTAQDGAAREGERIVSCDGKPVRRLLEETVFGYFGRIAEEGQWWSESANLFLDFGNPFVPRPRRCLFELDGRRTERDLHWRPMPDAASAWIEASVTGDTLPVGLTELRKNLFWVAMPTFKPSAQERETYRAMYGQVRAERARFLDADAVIIDLRLNSGGNSQWSRDFAAALWGDGRVTRRADASDAREAVWYRASPGNIAHFQGLLEKSAAQGETSFERRLKTLVSDLRAAEAARQPYHVLDTGAREAPADPQADRPDDPPPFTRPVYVIVPGNCASACLDAIDVFKLFPNTRLIGAPSSADSTYMEVRSEKLPGGLARVVVPTKLYVNRPRGNGEFYRPDIPVTALRWTMEAFLDAVERDLARGTRP</sequence>
<comment type="caution">
    <text evidence="4">The sequence shown here is derived from an EMBL/GenBank/DDBJ whole genome shotgun (WGS) entry which is preliminary data.</text>
</comment>
<reference evidence="5" key="1">
    <citation type="journal article" date="2019" name="Int. J. Syst. Evol. Microbiol.">
        <title>The Global Catalogue of Microorganisms (GCM) 10K type strain sequencing project: providing services to taxonomists for standard genome sequencing and annotation.</title>
        <authorList>
            <consortium name="The Broad Institute Genomics Platform"/>
            <consortium name="The Broad Institute Genome Sequencing Center for Infectious Disease"/>
            <person name="Wu L."/>
            <person name="Ma J."/>
        </authorList>
    </citation>
    <scope>NUCLEOTIDE SEQUENCE [LARGE SCALE GENOMIC DNA]</scope>
    <source>
        <strain evidence="5">CCM 7480</strain>
    </source>
</reference>
<evidence type="ECO:0000256" key="2">
    <source>
        <dbReference type="SAM" id="SignalP"/>
    </source>
</evidence>
<feature type="domain" description="Tail specific protease" evidence="3">
    <location>
        <begin position="269"/>
        <end position="464"/>
    </location>
</feature>
<dbReference type="InterPro" id="IPR029045">
    <property type="entry name" value="ClpP/crotonase-like_dom_sf"/>
</dbReference>
<feature type="chain" id="PRO_5047381222" evidence="2">
    <location>
        <begin position="22"/>
        <end position="522"/>
    </location>
</feature>
<name>A0ABV7PIL1_9BURK</name>